<evidence type="ECO:0000259" key="6">
    <source>
        <dbReference type="Pfam" id="PF21365"/>
    </source>
</evidence>
<protein>
    <recommendedName>
        <fullName evidence="9">Alpha-glucosidase</fullName>
    </recommendedName>
</protein>
<keyword evidence="2" id="KW-0326">Glycosidase</keyword>
<feature type="signal peptide" evidence="3">
    <location>
        <begin position="1"/>
        <end position="22"/>
    </location>
</feature>
<evidence type="ECO:0000259" key="4">
    <source>
        <dbReference type="Pfam" id="PF01055"/>
    </source>
</evidence>
<dbReference type="SUPFAM" id="SSF74650">
    <property type="entry name" value="Galactose mutarotase-like"/>
    <property type="match status" value="1"/>
</dbReference>
<feature type="domain" description="Glycoside hydrolase family 31 N-terminal" evidence="5">
    <location>
        <begin position="90"/>
        <end position="166"/>
    </location>
</feature>
<dbReference type="InterPro" id="IPR044112">
    <property type="entry name" value="YihQ_TIM-like"/>
</dbReference>
<dbReference type="CDD" id="cd06594">
    <property type="entry name" value="GH31_glucosidase_YihQ"/>
    <property type="match status" value="1"/>
</dbReference>
<keyword evidence="2" id="KW-0378">Hydrolase</keyword>
<dbReference type="PANTHER" id="PTHR46959">
    <property type="entry name" value="SULFOQUINOVOSIDASE"/>
    <property type="match status" value="1"/>
</dbReference>
<comment type="similarity">
    <text evidence="1 2">Belongs to the glycosyl hydrolase 31 family.</text>
</comment>
<evidence type="ECO:0000256" key="3">
    <source>
        <dbReference type="SAM" id="SignalP"/>
    </source>
</evidence>
<feature type="domain" description="Glycoside hydrolase family 31 TIM barrel" evidence="4">
    <location>
        <begin position="281"/>
        <end position="573"/>
    </location>
</feature>
<sequence length="760" mass="86267">MHFDRLLWILLLSWVVFASTAAKNYSITTLDNGFNVSIGNILIFQHLTTSPILFVGQGQIQYYEFQGNFDIKDYTEERVEMRTFSFINDSDKDYVKFTNGNYTIIMSLQTTDNHPLVVEFNDTGPIHYDRIWIRIKAESSEKVFGGGEQFSYLNLRGKTFPMWTREQGVGRNASQLVTFYANMQHSGGDYHTTYYPQPTFHSSRLYYCHYRGSNYAVLAFDHPEFHEIFVSGKVDRFYFNADSTPLGLVQKLSSFLGRQHELPEWIYTGAILGVQGGTEVMLQRLKSAQNSKVPVSGLWIQDWAGVLKTSFGSRLFWNWQWNSTRYPGLNSTILGLKKQGIRVLAYINPYLNIEGSIFQDVKDKGYFVMNDSGQPYISDFGEFNCATVDFTNPASYDWYKGLIKTNLIGMGISGWMADFGEYLPASGVKFYNNESGEVLHNTWPVLWAKLNREAVEEANKLGDVVFWTRAGFSGTQNYSTLMWAGDQDVDFTYADGLPSVIPAALSMGMSGIGITHFDIGGYTTFGTLGLRRSPELLLRSAEAAIFTPMFRSHEGNQPQANTQFYSSPEIQSAFGRLAQIYVHISNYTKFLVKTNSEQGIPVQQPMFLAYPDDPNAWNTTYQYMFGRDLLVAPVITTNVSTMNVYLPNDSSVWVYIWNESEFQGPGYFMVSSEIGKPPAFFRKASTFRNLFSSIQTTFPYVPFIPNPSTATPHTSNTSQSSKTSHTSTVKSLASSFYSIYPHLFYIQYFALSIYSFHVCI</sequence>
<dbReference type="Pfam" id="PF01055">
    <property type="entry name" value="Glyco_hydro_31_2nd"/>
    <property type="match status" value="1"/>
</dbReference>
<evidence type="ECO:0008006" key="9">
    <source>
        <dbReference type="Google" id="ProtNLM"/>
    </source>
</evidence>
<dbReference type="EMBL" id="JBJQND010000015">
    <property type="protein sequence ID" value="KAL3852333.1"/>
    <property type="molecule type" value="Genomic_DNA"/>
</dbReference>
<dbReference type="Gene3D" id="2.60.40.1760">
    <property type="entry name" value="glycosyl hydrolase (family 31)"/>
    <property type="match status" value="1"/>
</dbReference>
<dbReference type="Pfam" id="PF13802">
    <property type="entry name" value="Gal_mutarotas_2"/>
    <property type="match status" value="1"/>
</dbReference>
<feature type="chain" id="PRO_5044856490" description="Alpha-glucosidase" evidence="3">
    <location>
        <begin position="23"/>
        <end position="760"/>
    </location>
</feature>
<accession>A0ABD3UVW0</accession>
<feature type="domain" description="Glycosyl hydrolase family 31 C-terminal" evidence="6">
    <location>
        <begin position="599"/>
        <end position="683"/>
    </location>
</feature>
<evidence type="ECO:0000313" key="7">
    <source>
        <dbReference type="EMBL" id="KAL3852333.1"/>
    </source>
</evidence>
<evidence type="ECO:0000256" key="2">
    <source>
        <dbReference type="RuleBase" id="RU361185"/>
    </source>
</evidence>
<dbReference type="PANTHER" id="PTHR46959:SF2">
    <property type="entry name" value="SULFOQUINOVOSIDASE"/>
    <property type="match status" value="1"/>
</dbReference>
<dbReference type="NCBIfam" id="NF007746">
    <property type="entry name" value="PRK10426.1"/>
    <property type="match status" value="1"/>
</dbReference>
<evidence type="ECO:0000259" key="5">
    <source>
        <dbReference type="Pfam" id="PF13802"/>
    </source>
</evidence>
<dbReference type="InterPro" id="IPR025887">
    <property type="entry name" value="Glyco_hydro_31_N_dom"/>
</dbReference>
<keyword evidence="8" id="KW-1185">Reference proteome</keyword>
<evidence type="ECO:0000313" key="8">
    <source>
        <dbReference type="Proteomes" id="UP001634394"/>
    </source>
</evidence>
<dbReference type="InterPro" id="IPR013780">
    <property type="entry name" value="Glyco_hydro_b"/>
</dbReference>
<dbReference type="Gene3D" id="3.20.20.80">
    <property type="entry name" value="Glycosidases"/>
    <property type="match status" value="1"/>
</dbReference>
<gene>
    <name evidence="7" type="ORF">ACJMK2_015990</name>
</gene>
<reference evidence="7 8" key="1">
    <citation type="submission" date="2024-11" db="EMBL/GenBank/DDBJ databases">
        <title>Chromosome-level genome assembly of the freshwater bivalve Anodonta woodiana.</title>
        <authorList>
            <person name="Chen X."/>
        </authorList>
    </citation>
    <scope>NUCLEOTIDE SEQUENCE [LARGE SCALE GENOMIC DNA]</scope>
    <source>
        <strain evidence="7">MN2024</strain>
        <tissue evidence="7">Gills</tissue>
    </source>
</reference>
<dbReference type="InterPro" id="IPR017853">
    <property type="entry name" value="GH"/>
</dbReference>
<dbReference type="InterPro" id="IPR052990">
    <property type="entry name" value="Sulfoquinovosidase_GH31"/>
</dbReference>
<dbReference type="Proteomes" id="UP001634394">
    <property type="component" value="Unassembled WGS sequence"/>
</dbReference>
<dbReference type="Pfam" id="PF21365">
    <property type="entry name" value="Glyco_hydro_31_3rd"/>
    <property type="match status" value="1"/>
</dbReference>
<dbReference type="InterPro" id="IPR000322">
    <property type="entry name" value="Glyco_hydro_31_TIM"/>
</dbReference>
<dbReference type="CDD" id="cd14752">
    <property type="entry name" value="GH31_N"/>
    <property type="match status" value="1"/>
</dbReference>
<name>A0ABD3UVW0_SINWO</name>
<dbReference type="SUPFAM" id="SSF51445">
    <property type="entry name" value="(Trans)glycosidases"/>
    <property type="match status" value="1"/>
</dbReference>
<keyword evidence="3" id="KW-0732">Signal</keyword>
<dbReference type="Gene3D" id="2.60.40.1180">
    <property type="entry name" value="Golgi alpha-mannosidase II"/>
    <property type="match status" value="1"/>
</dbReference>
<comment type="caution">
    <text evidence="7">The sequence shown here is derived from an EMBL/GenBank/DDBJ whole genome shotgun (WGS) entry which is preliminary data.</text>
</comment>
<dbReference type="InterPro" id="IPR011013">
    <property type="entry name" value="Gal_mutarotase_sf_dom"/>
</dbReference>
<dbReference type="InterPro" id="IPR048395">
    <property type="entry name" value="Glyco_hydro_31_C"/>
</dbReference>
<proteinExistence type="inferred from homology"/>
<dbReference type="GO" id="GO:0090599">
    <property type="term" value="F:alpha-glucosidase activity"/>
    <property type="evidence" value="ECO:0007669"/>
    <property type="project" value="UniProtKB-ARBA"/>
</dbReference>
<dbReference type="AlphaFoldDB" id="A0ABD3UVW0"/>
<organism evidence="7 8">
    <name type="scientific">Sinanodonta woodiana</name>
    <name type="common">Chinese pond mussel</name>
    <name type="synonym">Anodonta woodiana</name>
    <dbReference type="NCBI Taxonomy" id="1069815"/>
    <lineage>
        <taxon>Eukaryota</taxon>
        <taxon>Metazoa</taxon>
        <taxon>Spiralia</taxon>
        <taxon>Lophotrochozoa</taxon>
        <taxon>Mollusca</taxon>
        <taxon>Bivalvia</taxon>
        <taxon>Autobranchia</taxon>
        <taxon>Heteroconchia</taxon>
        <taxon>Palaeoheterodonta</taxon>
        <taxon>Unionida</taxon>
        <taxon>Unionoidea</taxon>
        <taxon>Unionidae</taxon>
        <taxon>Unioninae</taxon>
        <taxon>Sinanodonta</taxon>
    </lineage>
</organism>
<evidence type="ECO:0000256" key="1">
    <source>
        <dbReference type="ARBA" id="ARBA00007806"/>
    </source>
</evidence>
<dbReference type="SUPFAM" id="SSF51011">
    <property type="entry name" value="Glycosyl hydrolase domain"/>
    <property type="match status" value="1"/>
</dbReference>